<protein>
    <submittedName>
        <fullName evidence="1">DUF2971 domain-containing protein</fullName>
    </submittedName>
</protein>
<reference evidence="1" key="1">
    <citation type="submission" date="2021-03" db="EMBL/GenBank/DDBJ databases">
        <title>Alkalibacter marinus sp. nov., isolated from tidal flat sediment.</title>
        <authorList>
            <person name="Namirimu T."/>
            <person name="Yang J.-A."/>
            <person name="Yang S.-H."/>
            <person name="Kim Y.-J."/>
            <person name="Kwon K.K."/>
        </authorList>
    </citation>
    <scope>NUCLEOTIDE SEQUENCE</scope>
    <source>
        <strain evidence="1">ES005</strain>
    </source>
</reference>
<dbReference type="Proteomes" id="UP000663499">
    <property type="component" value="Chromosome"/>
</dbReference>
<dbReference type="AlphaFoldDB" id="A0A974XP97"/>
<gene>
    <name evidence="1" type="ORF">J0B03_05460</name>
</gene>
<keyword evidence="2" id="KW-1185">Reference proteome</keyword>
<organism evidence="1 2">
    <name type="scientific">Alkalibacter rhizosphaerae</name>
    <dbReference type="NCBI Taxonomy" id="2815577"/>
    <lineage>
        <taxon>Bacteria</taxon>
        <taxon>Bacillati</taxon>
        <taxon>Bacillota</taxon>
        <taxon>Clostridia</taxon>
        <taxon>Eubacteriales</taxon>
        <taxon>Eubacteriaceae</taxon>
        <taxon>Alkalibacter</taxon>
    </lineage>
</organism>
<evidence type="ECO:0000313" key="2">
    <source>
        <dbReference type="Proteomes" id="UP000663499"/>
    </source>
</evidence>
<dbReference type="KEGG" id="alka:J0B03_05460"/>
<accession>A0A974XP97</accession>
<name>A0A974XP97_9FIRM</name>
<dbReference type="RefSeq" id="WP_207300842.1">
    <property type="nucleotide sequence ID" value="NZ_CP071444.1"/>
</dbReference>
<dbReference type="EMBL" id="CP071444">
    <property type="protein sequence ID" value="QSX09511.1"/>
    <property type="molecule type" value="Genomic_DNA"/>
</dbReference>
<evidence type="ECO:0000313" key="1">
    <source>
        <dbReference type="EMBL" id="QSX09511.1"/>
    </source>
</evidence>
<sequence length="276" mass="32970">MSEDKQEYLYHYTNVSSLALILKNRNIKFNPLTVLDDAEEQMIKDEQQHLSKYCFVSSWTDDATESIPMWNMYTNISEGVRIRLPKDPFQEYEFNQEIFRKISNTNITVEDIGKVILLPEEMCKTDYTILPYMKKDLLKQVQYTDNLDELCPKIIHIDEVTKRFNVEMGQLGLFKNHYWNFQREWRYIFWVYPFGFYEMIAKGNAVSTNLFMKLLEGKDLPFNFYFLQIDPLKFKNMEITLSPKVSEGNRLITETLIEEYNPEAKIVESDLFKKIR</sequence>
<proteinExistence type="predicted"/>